<comment type="caution">
    <text evidence="4">The sequence shown here is derived from an EMBL/GenBank/DDBJ whole genome shotgun (WGS) entry which is preliminary data.</text>
</comment>
<dbReference type="Gene3D" id="3.20.20.70">
    <property type="entry name" value="Aldolase class I"/>
    <property type="match status" value="1"/>
</dbReference>
<dbReference type="EMBL" id="JSVA01000007">
    <property type="protein sequence ID" value="KOF03525.1"/>
    <property type="molecule type" value="Genomic_DNA"/>
</dbReference>
<dbReference type="Gene3D" id="1.20.59.10">
    <property type="entry name" value="Chorismate mutase"/>
    <property type="match status" value="1"/>
</dbReference>
<sequence>MTNLPLHRRLDSDKKPIIIAGPCSIESQSQFLETLKGLDLSKVDFIRGGIWKPRTRPGSFEGMGEVAFEWVKEVQKELGFKFATEVASTEHVDIALKNGAGLLWIGARTTVNPFNVQEIAEALRGTNLPVFVKNPINPDLSLWKGALERLLKCDVKNLGAIHRGFQTFQQSKYRNTPLWQIPMELKGEFPDLPLLCDPSHIGGKRSLISELSQRAMDLDYDGLMIETHIDPDNALSDNAQQLTPSDFNLLLNSLIFRSHTSKDQDFINQLEIIREQIDQADREILEAIATRLSLVEKIGEYKKENNVAIFQISRWKEILQSRPEWAKAMNLDPEFIRELYRHIHQQSVRIQTSVFNTEQDKQPND</sequence>
<evidence type="ECO:0000313" key="5">
    <source>
        <dbReference type="Proteomes" id="UP000036908"/>
    </source>
</evidence>
<keyword evidence="5" id="KW-1185">Reference proteome</keyword>
<dbReference type="GO" id="GO:0046417">
    <property type="term" value="P:chorismate metabolic process"/>
    <property type="evidence" value="ECO:0007669"/>
    <property type="project" value="InterPro"/>
</dbReference>
<gene>
    <name evidence="4" type="ORF">OB69_06500</name>
</gene>
<evidence type="ECO:0000256" key="2">
    <source>
        <dbReference type="ARBA" id="ARBA00022679"/>
    </source>
</evidence>
<dbReference type="SUPFAM" id="SSF51569">
    <property type="entry name" value="Aldolase"/>
    <property type="match status" value="1"/>
</dbReference>
<dbReference type="InterPro" id="IPR006218">
    <property type="entry name" value="DAHP1/KDSA"/>
</dbReference>
<dbReference type="GO" id="GO:0004106">
    <property type="term" value="F:chorismate mutase activity"/>
    <property type="evidence" value="ECO:0007669"/>
    <property type="project" value="UniProtKB-EC"/>
</dbReference>
<dbReference type="PROSITE" id="PS51168">
    <property type="entry name" value="CHORISMATE_MUT_2"/>
    <property type="match status" value="1"/>
</dbReference>
<evidence type="ECO:0000256" key="1">
    <source>
        <dbReference type="ARBA" id="ARBA00012404"/>
    </source>
</evidence>
<dbReference type="GO" id="GO:0016740">
    <property type="term" value="F:transferase activity"/>
    <property type="evidence" value="ECO:0007669"/>
    <property type="project" value="UniProtKB-KW"/>
</dbReference>
<dbReference type="InterPro" id="IPR002701">
    <property type="entry name" value="CM_II_prokaryot"/>
</dbReference>
<organism evidence="4 5">
    <name type="scientific">Roseivirga seohaensis subsp. aquiponti</name>
    <dbReference type="NCBI Taxonomy" id="1566026"/>
    <lineage>
        <taxon>Bacteria</taxon>
        <taxon>Pseudomonadati</taxon>
        <taxon>Bacteroidota</taxon>
        <taxon>Cytophagia</taxon>
        <taxon>Cytophagales</taxon>
        <taxon>Roseivirgaceae</taxon>
        <taxon>Roseivirga</taxon>
    </lineage>
</organism>
<evidence type="ECO:0000313" key="4">
    <source>
        <dbReference type="EMBL" id="KOF03525.1"/>
    </source>
</evidence>
<feature type="domain" description="Chorismate mutase" evidence="3">
    <location>
        <begin position="264"/>
        <end position="355"/>
    </location>
</feature>
<dbReference type="Pfam" id="PF01817">
    <property type="entry name" value="CM_2"/>
    <property type="match status" value="1"/>
</dbReference>
<dbReference type="EC" id="5.4.99.5" evidence="1"/>
<dbReference type="InterPro" id="IPR036263">
    <property type="entry name" value="Chorismate_II_sf"/>
</dbReference>
<protein>
    <recommendedName>
        <fullName evidence="1">chorismate mutase</fullName>
        <ecNumber evidence="1">5.4.99.5</ecNumber>
    </recommendedName>
</protein>
<dbReference type="Proteomes" id="UP000036908">
    <property type="component" value="Unassembled WGS sequence"/>
</dbReference>
<reference evidence="5" key="1">
    <citation type="submission" date="2014-11" db="EMBL/GenBank/DDBJ databases">
        <title>Genome sequencing of Roseivirga sp. D-25.</title>
        <authorList>
            <person name="Selvaratnam C."/>
            <person name="Thevarajoo S."/>
            <person name="Goh K.M."/>
            <person name="Eee R."/>
            <person name="Chan K.-G."/>
            <person name="Chong C.S."/>
        </authorList>
    </citation>
    <scope>NUCLEOTIDE SEQUENCE [LARGE SCALE GENOMIC DNA]</scope>
    <source>
        <strain evidence="5">D-25</strain>
    </source>
</reference>
<accession>A0A0L8AMW3</accession>
<dbReference type="PANTHER" id="PTHR43018">
    <property type="entry name" value="PHOSPHO-2-DEHYDRO-3-DEOXYHEPTONATE ALDOLASE"/>
    <property type="match status" value="1"/>
</dbReference>
<dbReference type="InterPro" id="IPR013785">
    <property type="entry name" value="Aldolase_TIM"/>
</dbReference>
<dbReference type="RefSeq" id="WP_053222891.1">
    <property type="nucleotide sequence ID" value="NZ_JSVA01000007.1"/>
</dbReference>
<dbReference type="InterPro" id="IPR052899">
    <property type="entry name" value="Class-I_DAHP_synthase"/>
</dbReference>
<dbReference type="Pfam" id="PF00793">
    <property type="entry name" value="DAHP_synth_1"/>
    <property type="match status" value="1"/>
</dbReference>
<keyword evidence="2" id="KW-0808">Transferase</keyword>
<dbReference type="PATRIC" id="fig|1566026.4.peg.3128"/>
<dbReference type="PANTHER" id="PTHR43018:SF1">
    <property type="entry name" value="PROTEIN AROA(G)"/>
    <property type="match status" value="1"/>
</dbReference>
<dbReference type="OrthoDB" id="9780456at2"/>
<dbReference type="SMART" id="SM00830">
    <property type="entry name" value="CM_2"/>
    <property type="match status" value="1"/>
</dbReference>
<dbReference type="InterPro" id="IPR036979">
    <property type="entry name" value="CM_dom_sf"/>
</dbReference>
<proteinExistence type="predicted"/>
<dbReference type="AlphaFoldDB" id="A0A0L8AMW3"/>
<evidence type="ECO:0000259" key="3">
    <source>
        <dbReference type="PROSITE" id="PS51168"/>
    </source>
</evidence>
<name>A0A0L8AMW3_9BACT</name>
<dbReference type="SUPFAM" id="SSF48600">
    <property type="entry name" value="Chorismate mutase II"/>
    <property type="match status" value="1"/>
</dbReference>